<feature type="transmembrane region" description="Helical" evidence="1">
    <location>
        <begin position="94"/>
        <end position="113"/>
    </location>
</feature>
<keyword evidence="1" id="KW-0472">Membrane</keyword>
<dbReference type="RefSeq" id="WP_099623865.1">
    <property type="nucleotide sequence ID" value="NZ_CP024201.1"/>
</dbReference>
<feature type="transmembrane region" description="Helical" evidence="1">
    <location>
        <begin position="162"/>
        <end position="180"/>
    </location>
</feature>
<accession>A0A2D2B2Z3</accession>
<dbReference type="Proteomes" id="UP000228945">
    <property type="component" value="Chromosome"/>
</dbReference>
<feature type="transmembrane region" description="Helical" evidence="1">
    <location>
        <begin position="186"/>
        <end position="208"/>
    </location>
</feature>
<proteinExistence type="predicted"/>
<dbReference type="OrthoDB" id="7764375at2"/>
<sequence>MNTERLIEQLARDVRPVRRHGVARRLAVGLVCGAAVSTALLLLWMGPRPDLAAAMRGGVFWMKWGYTIAIALIAALATIRLARPDDAGGERWLWLLLAPVLLLAGAGVAELLGAPQGMWLSMWLGHSWKSCPWRVLLLALPIFVGLLWAFRRLAPTRLRAAGATAGLASGAFAATVYCLHCPEVSALFVLTWYSLGILLAAGLGALLGPRLLRW</sequence>
<name>A0A2D2B2Z3_9CAUL</name>
<dbReference type="EMBL" id="CP024201">
    <property type="protein sequence ID" value="ATQ44617.1"/>
    <property type="molecule type" value="Genomic_DNA"/>
</dbReference>
<reference evidence="2 3" key="1">
    <citation type="submission" date="2017-10" db="EMBL/GenBank/DDBJ databases">
        <title>Genome sequence of Caulobacter mirabilis FWC38.</title>
        <authorList>
            <person name="Fiebig A."/>
            <person name="Crosson S."/>
        </authorList>
    </citation>
    <scope>NUCLEOTIDE SEQUENCE [LARGE SCALE GENOMIC DNA]</scope>
    <source>
        <strain evidence="2 3">FWC 38</strain>
    </source>
</reference>
<feature type="transmembrane region" description="Helical" evidence="1">
    <location>
        <begin position="26"/>
        <end position="44"/>
    </location>
</feature>
<feature type="transmembrane region" description="Helical" evidence="1">
    <location>
        <begin position="133"/>
        <end position="150"/>
    </location>
</feature>
<evidence type="ECO:0008006" key="4">
    <source>
        <dbReference type="Google" id="ProtNLM"/>
    </source>
</evidence>
<dbReference type="AlphaFoldDB" id="A0A2D2B2Z3"/>
<keyword evidence="1" id="KW-0812">Transmembrane</keyword>
<organism evidence="2 3">
    <name type="scientific">Caulobacter mirabilis</name>
    <dbReference type="NCBI Taxonomy" id="69666"/>
    <lineage>
        <taxon>Bacteria</taxon>
        <taxon>Pseudomonadati</taxon>
        <taxon>Pseudomonadota</taxon>
        <taxon>Alphaproteobacteria</taxon>
        <taxon>Caulobacterales</taxon>
        <taxon>Caulobacteraceae</taxon>
        <taxon>Caulobacter</taxon>
    </lineage>
</organism>
<gene>
    <name evidence="2" type="ORF">CSW64_20610</name>
</gene>
<dbReference type="Pfam" id="PF06532">
    <property type="entry name" value="NrsF"/>
    <property type="match status" value="1"/>
</dbReference>
<feature type="transmembrane region" description="Helical" evidence="1">
    <location>
        <begin position="64"/>
        <end position="82"/>
    </location>
</feature>
<keyword evidence="3" id="KW-1185">Reference proteome</keyword>
<dbReference type="InterPro" id="IPR009495">
    <property type="entry name" value="NrsF"/>
</dbReference>
<evidence type="ECO:0000256" key="1">
    <source>
        <dbReference type="SAM" id="Phobius"/>
    </source>
</evidence>
<evidence type="ECO:0000313" key="2">
    <source>
        <dbReference type="EMBL" id="ATQ44617.1"/>
    </source>
</evidence>
<dbReference type="KEGG" id="cmb:CSW64_20610"/>
<keyword evidence="1" id="KW-1133">Transmembrane helix</keyword>
<evidence type="ECO:0000313" key="3">
    <source>
        <dbReference type="Proteomes" id="UP000228945"/>
    </source>
</evidence>
<protein>
    <recommendedName>
        <fullName evidence="4">DUF1109 domain-containing protein</fullName>
    </recommendedName>
</protein>